<proteinExistence type="inferred from homology"/>
<sequence length="348" mass="37688">MPSSQNATHLALLNHWQRGFPLCAEPFAAIGHSLGMDAEAVLSGYARLWQAGALSRIGAVFAPGAGGASLLAAMAVPPERLDDVAATVSAHPGVNHNYEREHTTNLWFVATGHDADQVERLLQSIEHTTGLPVQRLPMLRPYRIDTAFDLERTSAGVGDGVGTTGPTGRARTPLAPEDWPLAALAEQGLPLTERPYDVWADQLHSSTPAVLATITRWQDEGLLSRFGVVVRHHELGYTANAMAVFDVPDDHVDTHGMALAHAHGVTLAYRRARTPDWRYNLYCMVHGRDRAAVHTQLAQAVAQAGLAPCPSAVLFSLRRFKQTGARRFAHHAPHAIPEPMQEAVDALP</sequence>
<reference evidence="9 10" key="1">
    <citation type="journal article" date="2010" name="J. Bacteriol.">
        <title>Completed genome sequence of the anaerobic iron-oxidizing bacterium Acidovorax ebreus strain TPSY.</title>
        <authorList>
            <person name="Byrne-Bailey K.G."/>
            <person name="Weber K.A."/>
            <person name="Chair A.H."/>
            <person name="Bose S."/>
            <person name="Knox T."/>
            <person name="Spanbauer T.L."/>
            <person name="Chertkov O."/>
            <person name="Coates J.D."/>
        </authorList>
    </citation>
    <scope>NUCLEOTIDE SEQUENCE [LARGE SCALE GENOMIC DNA]</scope>
    <source>
        <strain evidence="9 10">TPSY</strain>
    </source>
</reference>
<feature type="domain" description="Siroheme decarboxylase NirL-like HTH" evidence="8">
    <location>
        <begin position="186"/>
        <end position="222"/>
    </location>
</feature>
<evidence type="ECO:0000256" key="4">
    <source>
        <dbReference type="ARBA" id="ARBA00023471"/>
    </source>
</evidence>
<evidence type="ECO:0000313" key="9">
    <source>
        <dbReference type="EMBL" id="ACM33171.1"/>
    </source>
</evidence>
<evidence type="ECO:0000256" key="3">
    <source>
        <dbReference type="ARBA" id="ARBA00023457"/>
    </source>
</evidence>
<dbReference type="PANTHER" id="PTHR43413">
    <property type="entry name" value="TRANSCRIPTIONAL REGULATOR, ASNC FAMILY"/>
    <property type="match status" value="1"/>
</dbReference>
<dbReference type="AlphaFoldDB" id="A0A9J9QE26"/>
<dbReference type="InterPro" id="IPR040523">
    <property type="entry name" value="AsnC_trans_reg2"/>
</dbReference>
<protein>
    <recommendedName>
        <fullName evidence="4">siroheme decarboxylase</fullName>
        <ecNumber evidence="4">4.1.1.111</ecNumber>
    </recommendedName>
</protein>
<evidence type="ECO:0000313" key="10">
    <source>
        <dbReference type="Proteomes" id="UP000000450"/>
    </source>
</evidence>
<dbReference type="PANTHER" id="PTHR43413:SF1">
    <property type="entry name" value="SIROHEME DECARBOXYLASE NIRL SUBUNIT"/>
    <property type="match status" value="1"/>
</dbReference>
<dbReference type="Pfam" id="PF22451">
    <property type="entry name" value="NirdL-like_HTH"/>
    <property type="match status" value="2"/>
</dbReference>
<feature type="domain" description="Siroheme decarboxylase AsnC-like ligand binding" evidence="7">
    <location>
        <begin position="235"/>
        <end position="321"/>
    </location>
</feature>
<dbReference type="KEGG" id="dia:Dtpsy_1714"/>
<dbReference type="EMBL" id="CP001392">
    <property type="protein sequence ID" value="ACM33171.1"/>
    <property type="molecule type" value="Genomic_DNA"/>
</dbReference>
<accession>A0A9J9QE26</accession>
<feature type="region of interest" description="Disordered" evidence="6">
    <location>
        <begin position="155"/>
        <end position="174"/>
    </location>
</feature>
<evidence type="ECO:0000256" key="5">
    <source>
        <dbReference type="ARBA" id="ARBA00048470"/>
    </source>
</evidence>
<keyword evidence="1" id="KW-0456">Lyase</keyword>
<comment type="pathway">
    <text evidence="2">Porphyrin-containing compound metabolism.</text>
</comment>
<keyword evidence="10" id="KW-1185">Reference proteome</keyword>
<dbReference type="Pfam" id="PF17805">
    <property type="entry name" value="AsnC_trans_reg2"/>
    <property type="match status" value="2"/>
</dbReference>
<dbReference type="InterPro" id="IPR050684">
    <property type="entry name" value="HTH-Siroheme_Decarb"/>
</dbReference>
<dbReference type="GO" id="GO:0016829">
    <property type="term" value="F:lyase activity"/>
    <property type="evidence" value="ECO:0007669"/>
    <property type="project" value="UniProtKB-KW"/>
</dbReference>
<evidence type="ECO:0000256" key="2">
    <source>
        <dbReference type="ARBA" id="ARBA00023444"/>
    </source>
</evidence>
<dbReference type="EC" id="4.1.1.111" evidence="4"/>
<evidence type="ECO:0000259" key="8">
    <source>
        <dbReference type="Pfam" id="PF22451"/>
    </source>
</evidence>
<comment type="similarity">
    <text evidence="3">Belongs to the Ahb/Nir family.</text>
</comment>
<evidence type="ECO:0000256" key="1">
    <source>
        <dbReference type="ARBA" id="ARBA00023239"/>
    </source>
</evidence>
<dbReference type="RefSeq" id="WP_015913257.1">
    <property type="nucleotide sequence ID" value="NC_011992.1"/>
</dbReference>
<dbReference type="Gene3D" id="3.30.70.3460">
    <property type="match status" value="2"/>
</dbReference>
<organism evidence="9 10">
    <name type="scientific">Acidovorax ebreus (strain TPSY)</name>
    <name type="common">Diaphorobacter sp. (strain TPSY)</name>
    <dbReference type="NCBI Taxonomy" id="535289"/>
    <lineage>
        <taxon>Bacteria</taxon>
        <taxon>Pseudomonadati</taxon>
        <taxon>Pseudomonadota</taxon>
        <taxon>Betaproteobacteria</taxon>
        <taxon>Burkholderiales</taxon>
        <taxon>Comamonadaceae</taxon>
        <taxon>Diaphorobacter</taxon>
    </lineage>
</organism>
<dbReference type="Proteomes" id="UP000000450">
    <property type="component" value="Chromosome"/>
</dbReference>
<feature type="domain" description="Siroheme decarboxylase AsnC-like ligand binding" evidence="7">
    <location>
        <begin position="69"/>
        <end position="142"/>
    </location>
</feature>
<dbReference type="InterPro" id="IPR053953">
    <property type="entry name" value="NirdL-like_HTH"/>
</dbReference>
<comment type="catalytic activity">
    <reaction evidence="5">
        <text>siroheme + 2 H(+) = 12,18-didecarboxysiroheme + 2 CO2</text>
        <dbReference type="Rhea" id="RHEA:19093"/>
        <dbReference type="ChEBI" id="CHEBI:15378"/>
        <dbReference type="ChEBI" id="CHEBI:16526"/>
        <dbReference type="ChEBI" id="CHEBI:60052"/>
        <dbReference type="ChEBI" id="CHEBI:140497"/>
        <dbReference type="EC" id="4.1.1.111"/>
    </reaction>
</comment>
<evidence type="ECO:0000256" key="6">
    <source>
        <dbReference type="SAM" id="MobiDB-lite"/>
    </source>
</evidence>
<feature type="domain" description="Siroheme decarboxylase NirL-like HTH" evidence="8">
    <location>
        <begin position="11"/>
        <end position="52"/>
    </location>
</feature>
<name>A0A9J9QE26_ACIET</name>
<gene>
    <name evidence="9" type="ordered locus">Dtpsy_1714</name>
</gene>
<evidence type="ECO:0000259" key="7">
    <source>
        <dbReference type="Pfam" id="PF17805"/>
    </source>
</evidence>